<reference evidence="1 2" key="1">
    <citation type="submission" date="2016-07" db="EMBL/GenBank/DDBJ databases">
        <title>Pervasive Adenine N6-methylation of Active Genes in Fungi.</title>
        <authorList>
            <consortium name="DOE Joint Genome Institute"/>
            <person name="Mondo S.J."/>
            <person name="Dannebaum R.O."/>
            <person name="Kuo R.C."/>
            <person name="Labutti K."/>
            <person name="Haridas S."/>
            <person name="Kuo A."/>
            <person name="Salamov A."/>
            <person name="Ahrendt S.R."/>
            <person name="Lipzen A."/>
            <person name="Sullivan W."/>
            <person name="Andreopoulos W.B."/>
            <person name="Clum A."/>
            <person name="Lindquist E."/>
            <person name="Daum C."/>
            <person name="Ramamoorthy G.K."/>
            <person name="Gryganskyi A."/>
            <person name="Culley D."/>
            <person name="Magnuson J.K."/>
            <person name="James T.Y."/>
            <person name="O'Malley M.A."/>
            <person name="Stajich J.E."/>
            <person name="Spatafora J.W."/>
            <person name="Visel A."/>
            <person name="Grigoriev I.V."/>
        </authorList>
    </citation>
    <scope>NUCLEOTIDE SEQUENCE [LARGE SCALE GENOMIC DNA]</scope>
    <source>
        <strain evidence="1 2">PL171</strain>
    </source>
</reference>
<name>A0A1Y2HKQ1_9FUNG</name>
<dbReference type="Proteomes" id="UP000193411">
    <property type="component" value="Unassembled WGS sequence"/>
</dbReference>
<dbReference type="EMBL" id="MCFL01000030">
    <property type="protein sequence ID" value="ORZ34263.1"/>
    <property type="molecule type" value="Genomic_DNA"/>
</dbReference>
<accession>A0A1Y2HKQ1</accession>
<keyword evidence="2" id="KW-1185">Reference proteome</keyword>
<dbReference type="AlphaFoldDB" id="A0A1Y2HKQ1"/>
<evidence type="ECO:0000313" key="1">
    <source>
        <dbReference type="EMBL" id="ORZ34263.1"/>
    </source>
</evidence>
<comment type="caution">
    <text evidence="1">The sequence shown here is derived from an EMBL/GenBank/DDBJ whole genome shotgun (WGS) entry which is preliminary data.</text>
</comment>
<proteinExistence type="predicted"/>
<gene>
    <name evidence="1" type="ORF">BCR44DRAFT_1436885</name>
</gene>
<sequence length="79" mass="8798">MVVEGAGTRLSACLLRAARCSCTCFAMSCEDGDDMTWLWSWASCSWVVRNRLRVLSLSFGNEKAAELKECIKSGVRCDR</sequence>
<evidence type="ECO:0000313" key="2">
    <source>
        <dbReference type="Proteomes" id="UP000193411"/>
    </source>
</evidence>
<organism evidence="1 2">
    <name type="scientific">Catenaria anguillulae PL171</name>
    <dbReference type="NCBI Taxonomy" id="765915"/>
    <lineage>
        <taxon>Eukaryota</taxon>
        <taxon>Fungi</taxon>
        <taxon>Fungi incertae sedis</taxon>
        <taxon>Blastocladiomycota</taxon>
        <taxon>Blastocladiomycetes</taxon>
        <taxon>Blastocladiales</taxon>
        <taxon>Catenariaceae</taxon>
        <taxon>Catenaria</taxon>
    </lineage>
</organism>
<protein>
    <submittedName>
        <fullName evidence="1">Uncharacterized protein</fullName>
    </submittedName>
</protein>